<reference evidence="2 3" key="1">
    <citation type="journal article" date="2016" name="Nat. Commun.">
        <title>Thousands of microbial genomes shed light on interconnected biogeochemical processes in an aquifer system.</title>
        <authorList>
            <person name="Anantharaman K."/>
            <person name="Brown C.T."/>
            <person name="Hug L.A."/>
            <person name="Sharon I."/>
            <person name="Castelle C.J."/>
            <person name="Probst A.J."/>
            <person name="Thomas B.C."/>
            <person name="Singh A."/>
            <person name="Wilkins M.J."/>
            <person name="Karaoz U."/>
            <person name="Brodie E.L."/>
            <person name="Williams K.H."/>
            <person name="Hubbard S.S."/>
            <person name="Banfield J.F."/>
        </authorList>
    </citation>
    <scope>NUCLEOTIDE SEQUENCE [LARGE SCALE GENOMIC DNA]</scope>
</reference>
<proteinExistence type="predicted"/>
<evidence type="ECO:0000313" key="2">
    <source>
        <dbReference type="EMBL" id="OGL99821.1"/>
    </source>
</evidence>
<dbReference type="AlphaFoldDB" id="A0A1F7WAJ2"/>
<dbReference type="EMBL" id="MGFD01000001">
    <property type="protein sequence ID" value="OGL99821.1"/>
    <property type="molecule type" value="Genomic_DNA"/>
</dbReference>
<accession>A0A1F7WAJ2</accession>
<evidence type="ECO:0000313" key="3">
    <source>
        <dbReference type="Proteomes" id="UP000177331"/>
    </source>
</evidence>
<comment type="caution">
    <text evidence="2">The sequence shown here is derived from an EMBL/GenBank/DDBJ whole genome shotgun (WGS) entry which is preliminary data.</text>
</comment>
<dbReference type="STRING" id="1802421.A2318_03050"/>
<name>A0A1F7WAJ2_9BACT</name>
<feature type="region of interest" description="Disordered" evidence="1">
    <location>
        <begin position="336"/>
        <end position="362"/>
    </location>
</feature>
<evidence type="ECO:0000256" key="1">
    <source>
        <dbReference type="SAM" id="MobiDB-lite"/>
    </source>
</evidence>
<protein>
    <submittedName>
        <fullName evidence="2">Uncharacterized protein</fullName>
    </submittedName>
</protein>
<organism evidence="2 3">
    <name type="scientific">Candidatus Uhrbacteria bacterium RIFOXYB2_FULL_45_11</name>
    <dbReference type="NCBI Taxonomy" id="1802421"/>
    <lineage>
        <taxon>Bacteria</taxon>
        <taxon>Candidatus Uhriibacteriota</taxon>
    </lineage>
</organism>
<gene>
    <name evidence="2" type="ORF">A2318_03050</name>
</gene>
<dbReference type="Proteomes" id="UP000177331">
    <property type="component" value="Unassembled WGS sequence"/>
</dbReference>
<sequence length="434" mass="49869">MERVRADQHFRVAQEVAIQKGKEGKELESDQVVLEAAYKKALQTETDVIDPKDFEDIVDPNIMRAHAQEVAYLRGIFDRQKEHPETAEVHMLGKILEAIVIEQIELNEWLGANVNTQQTCEFDDYCNGIDFVTEFNQDGATRHVGFAIDATHGKQQAIQLKLEKIRSQLNRGELGEVFYFQTIDKSTQGRKRFIPKIVLALEKQHVIDIARLWVRGEQKALAEHPIKQILVREIIDQLAGQLEYAHALEQRGNTKASKLVDVLASQLEAMKRIDSSQQKSETQFVDRGAETIGYSVKKIFAPENADRIEEQELELQIAKKRKKRLPTFDLEKKLNLLKSQRQNKQTSERSSEKSTPPTKAEKAIVETQAVPEKKAHVPTRKELSERYQKLMQKRRSGDKSVLEEMRFLEREFQRLNVLNRAIDVATKNKQNPAA</sequence>